<sequence>MKHTAKRFKAAILLFSLMTIVFACKKGDEGPAGEPGTANVIFSPWMKTTSWIPSTTSTGSGKSTFYFDINAPQVTQGIIDSGTVIVYMKFVNDPDGTGIAKPLPSVYYNLGGASTQYRFQHGLMLSKVRVIADVIPSGTPANSNDVRYIIIPGGVPLTGRMDMSYEAVCERYGIPK</sequence>
<feature type="chain" id="PRO_5047253431" evidence="1">
    <location>
        <begin position="24"/>
        <end position="176"/>
    </location>
</feature>
<keyword evidence="1" id="KW-0732">Signal</keyword>
<accession>A0ABS9L050</accession>
<comment type="caution">
    <text evidence="2">The sequence shown here is derived from an EMBL/GenBank/DDBJ whole genome shotgun (WGS) entry which is preliminary data.</text>
</comment>
<gene>
    <name evidence="2" type="ORF">LZZ85_26820</name>
</gene>
<evidence type="ECO:0000313" key="2">
    <source>
        <dbReference type="EMBL" id="MCG2617944.1"/>
    </source>
</evidence>
<dbReference type="PROSITE" id="PS51257">
    <property type="entry name" value="PROKAR_LIPOPROTEIN"/>
    <property type="match status" value="1"/>
</dbReference>
<organism evidence="2 3">
    <name type="scientific">Terrimonas ginsenosidimutans</name>
    <dbReference type="NCBI Taxonomy" id="2908004"/>
    <lineage>
        <taxon>Bacteria</taxon>
        <taxon>Pseudomonadati</taxon>
        <taxon>Bacteroidota</taxon>
        <taxon>Chitinophagia</taxon>
        <taxon>Chitinophagales</taxon>
        <taxon>Chitinophagaceae</taxon>
        <taxon>Terrimonas</taxon>
    </lineage>
</organism>
<proteinExistence type="predicted"/>
<dbReference type="Proteomes" id="UP001165367">
    <property type="component" value="Unassembled WGS sequence"/>
</dbReference>
<keyword evidence="3" id="KW-1185">Reference proteome</keyword>
<evidence type="ECO:0000313" key="3">
    <source>
        <dbReference type="Proteomes" id="UP001165367"/>
    </source>
</evidence>
<evidence type="ECO:0000256" key="1">
    <source>
        <dbReference type="SAM" id="SignalP"/>
    </source>
</evidence>
<dbReference type="EMBL" id="JAKLTR010000028">
    <property type="protein sequence ID" value="MCG2617944.1"/>
    <property type="molecule type" value="Genomic_DNA"/>
</dbReference>
<dbReference type="RefSeq" id="WP_237876918.1">
    <property type="nucleotide sequence ID" value="NZ_JAKLTR010000028.1"/>
</dbReference>
<protein>
    <submittedName>
        <fullName evidence="2">Uncharacterized protein</fullName>
    </submittedName>
</protein>
<name>A0ABS9L050_9BACT</name>
<feature type="signal peptide" evidence="1">
    <location>
        <begin position="1"/>
        <end position="23"/>
    </location>
</feature>
<reference evidence="2" key="1">
    <citation type="submission" date="2022-01" db="EMBL/GenBank/DDBJ databases">
        <authorList>
            <person name="Jo J.-H."/>
            <person name="Im W.-T."/>
        </authorList>
    </citation>
    <scope>NUCLEOTIDE SEQUENCE</scope>
    <source>
        <strain evidence="2">NA20</strain>
    </source>
</reference>